<evidence type="ECO:0000256" key="1">
    <source>
        <dbReference type="SAM" id="Phobius"/>
    </source>
</evidence>
<dbReference type="GO" id="GO:0000155">
    <property type="term" value="F:phosphorelay sensor kinase activity"/>
    <property type="evidence" value="ECO:0007669"/>
    <property type="project" value="InterPro"/>
</dbReference>
<organism evidence="3 4">
    <name type="scientific">Hymenobacter montanus</name>
    <dbReference type="NCBI Taxonomy" id="2771359"/>
    <lineage>
        <taxon>Bacteria</taxon>
        <taxon>Pseudomonadati</taxon>
        <taxon>Bacteroidota</taxon>
        <taxon>Cytophagia</taxon>
        <taxon>Cytophagales</taxon>
        <taxon>Hymenobacteraceae</taxon>
        <taxon>Hymenobacter</taxon>
    </lineage>
</organism>
<keyword evidence="1" id="KW-0472">Membrane</keyword>
<evidence type="ECO:0000313" key="4">
    <source>
        <dbReference type="Proteomes" id="UP000612233"/>
    </source>
</evidence>
<proteinExistence type="predicted"/>
<accession>A0A927BA47</accession>
<name>A0A927BA47_9BACT</name>
<keyword evidence="4" id="KW-1185">Reference proteome</keyword>
<protein>
    <submittedName>
        <fullName evidence="3">Sensor histidine kinase</fullName>
    </submittedName>
</protein>
<feature type="transmembrane region" description="Helical" evidence="1">
    <location>
        <begin position="116"/>
        <end position="137"/>
    </location>
</feature>
<dbReference type="InterPro" id="IPR050640">
    <property type="entry name" value="Bact_2-comp_sensor_kinase"/>
</dbReference>
<evidence type="ECO:0000313" key="3">
    <source>
        <dbReference type="EMBL" id="MBD2766911.1"/>
    </source>
</evidence>
<dbReference type="PANTHER" id="PTHR34220">
    <property type="entry name" value="SENSOR HISTIDINE KINASE YPDA"/>
    <property type="match status" value="1"/>
</dbReference>
<dbReference type="AlphaFoldDB" id="A0A927BA47"/>
<dbReference type="Pfam" id="PF06580">
    <property type="entry name" value="His_kinase"/>
    <property type="match status" value="1"/>
</dbReference>
<dbReference type="InterPro" id="IPR010559">
    <property type="entry name" value="Sig_transdc_His_kin_internal"/>
</dbReference>
<dbReference type="EMBL" id="JACXAD010000003">
    <property type="protein sequence ID" value="MBD2766911.1"/>
    <property type="molecule type" value="Genomic_DNA"/>
</dbReference>
<dbReference type="Proteomes" id="UP000612233">
    <property type="component" value="Unassembled WGS sequence"/>
</dbReference>
<gene>
    <name evidence="3" type="ORF">IC235_03275</name>
</gene>
<dbReference type="InterPro" id="IPR036890">
    <property type="entry name" value="HATPase_C_sf"/>
</dbReference>
<keyword evidence="1" id="KW-0812">Transmembrane</keyword>
<comment type="caution">
    <text evidence="3">The sequence shown here is derived from an EMBL/GenBank/DDBJ whole genome shotgun (WGS) entry which is preliminary data.</text>
</comment>
<dbReference type="Gene3D" id="3.30.565.10">
    <property type="entry name" value="Histidine kinase-like ATPase, C-terminal domain"/>
    <property type="match status" value="1"/>
</dbReference>
<dbReference type="PANTHER" id="PTHR34220:SF7">
    <property type="entry name" value="SENSOR HISTIDINE KINASE YPDA"/>
    <property type="match status" value="1"/>
</dbReference>
<feature type="domain" description="Signal transduction histidine kinase internal region" evidence="2">
    <location>
        <begin position="157"/>
        <end position="232"/>
    </location>
</feature>
<evidence type="ECO:0000259" key="2">
    <source>
        <dbReference type="Pfam" id="PF06580"/>
    </source>
</evidence>
<reference evidence="3" key="1">
    <citation type="submission" date="2020-09" db="EMBL/GenBank/DDBJ databases">
        <authorList>
            <person name="Kim M.K."/>
        </authorList>
    </citation>
    <scope>NUCLEOTIDE SEQUENCE</scope>
    <source>
        <strain evidence="3">BT664</strain>
    </source>
</reference>
<dbReference type="GO" id="GO:0016020">
    <property type="term" value="C:membrane"/>
    <property type="evidence" value="ECO:0007669"/>
    <property type="project" value="InterPro"/>
</dbReference>
<feature type="transmembrane region" description="Helical" evidence="1">
    <location>
        <begin position="48"/>
        <end position="66"/>
    </location>
</feature>
<sequence>MRRRTFLNHALFWALFLATALGYNTIVHHNGSFSLGLFLAEFKRPDTYVEYGRVATTFYVSLWVFTHHFFPKYFAITFLQILLLGAWDAAFSYALYYRFIPFLTGTVLLSETDPGLGRYFIDQWIASLLYVLLALLFNQGQQYLKNEALRQEKNAIELSFLKAQLNPHFLFNTLNNLYGLALTEPVRMPDALLKLAELMRYMLYESNETLVELVQEIDYLNSYIALEKLRHDGGVYVDFTVEGNINGYQIAPLLLISFVENAFKHGSIDNPQQPVELRLTARGGQLTFSSHNQIVRKNKDQVGGVGLQSVQRRLTLLYPGQHQLTITQEAGCFHCSLELQGVARVSQTIK</sequence>
<dbReference type="RefSeq" id="WP_191003746.1">
    <property type="nucleotide sequence ID" value="NZ_JACXAD010000003.1"/>
</dbReference>
<feature type="transmembrane region" description="Helical" evidence="1">
    <location>
        <begin position="73"/>
        <end position="96"/>
    </location>
</feature>
<keyword evidence="1" id="KW-1133">Transmembrane helix</keyword>
<keyword evidence="3" id="KW-0418">Kinase</keyword>
<keyword evidence="3" id="KW-0808">Transferase</keyword>